<proteinExistence type="predicted"/>
<dbReference type="Gene3D" id="1.10.530.10">
    <property type="match status" value="1"/>
</dbReference>
<dbReference type="CDD" id="cd13400">
    <property type="entry name" value="LT_IagB-like"/>
    <property type="match status" value="1"/>
</dbReference>
<dbReference type="Pfam" id="PF01464">
    <property type="entry name" value="SLT"/>
    <property type="match status" value="1"/>
</dbReference>
<evidence type="ECO:0000313" key="3">
    <source>
        <dbReference type="Proteomes" id="UP001596103"/>
    </source>
</evidence>
<evidence type="ECO:0000313" key="2">
    <source>
        <dbReference type="EMBL" id="MFC5428021.1"/>
    </source>
</evidence>
<feature type="domain" description="Transglycosylase SLT" evidence="1">
    <location>
        <begin position="21"/>
        <end position="122"/>
    </location>
</feature>
<keyword evidence="3" id="KW-1185">Reference proteome</keyword>
<dbReference type="Proteomes" id="UP001596103">
    <property type="component" value="Unassembled WGS sequence"/>
</dbReference>
<dbReference type="InterPro" id="IPR023346">
    <property type="entry name" value="Lysozyme-like_dom_sf"/>
</dbReference>
<dbReference type="SUPFAM" id="SSF53955">
    <property type="entry name" value="Lysozyme-like"/>
    <property type="match status" value="1"/>
</dbReference>
<evidence type="ECO:0000259" key="1">
    <source>
        <dbReference type="Pfam" id="PF01464"/>
    </source>
</evidence>
<accession>A0ABW0J4U9</accession>
<reference evidence="3" key="1">
    <citation type="journal article" date="2019" name="Int. J. Syst. Evol. Microbiol.">
        <title>The Global Catalogue of Microorganisms (GCM) 10K type strain sequencing project: providing services to taxonomists for standard genome sequencing and annotation.</title>
        <authorList>
            <consortium name="The Broad Institute Genomics Platform"/>
            <consortium name="The Broad Institute Genome Sequencing Center for Infectious Disease"/>
            <person name="Wu L."/>
            <person name="Ma J."/>
        </authorList>
    </citation>
    <scope>NUCLEOTIDE SEQUENCE [LARGE SCALE GENOMIC DNA]</scope>
    <source>
        <strain evidence="3">CCUG 56042</strain>
    </source>
</reference>
<comment type="caution">
    <text evidence="2">The sequence shown here is derived from an EMBL/GenBank/DDBJ whole genome shotgun (WGS) entry which is preliminary data.</text>
</comment>
<dbReference type="RefSeq" id="WP_377709690.1">
    <property type="nucleotide sequence ID" value="NZ_JBHSMP010000007.1"/>
</dbReference>
<dbReference type="InterPro" id="IPR008258">
    <property type="entry name" value="Transglycosylase_SLT_dom_1"/>
</dbReference>
<name>A0ABW0J4U9_9BURK</name>
<gene>
    <name evidence="2" type="ORF">ACFPTO_04240</name>
</gene>
<sequence length="177" mass="19024">MWIVLAGAVTGVAAASCRADCVDDAARFHHVNVRLVRAIATVESGQHANVVHLNIDGSTDIGLMQINSRWLTTLSRFGVSRAALQDRCTNAYVGAWILSQNLRRLGLSWDAVGAYNAGTHGKRIAYARRVYRALNTSASPALPTPSGPSGPSVTQAPRLIAKLFQPFTWNTARGGDR</sequence>
<dbReference type="EMBL" id="JBHSMP010000007">
    <property type="protein sequence ID" value="MFC5428021.1"/>
    <property type="molecule type" value="Genomic_DNA"/>
</dbReference>
<protein>
    <submittedName>
        <fullName evidence="2">Lytic transglycosylase domain-containing protein</fullName>
    </submittedName>
</protein>
<organism evidence="2 3">
    <name type="scientific">Paraburkholderia denitrificans</name>
    <dbReference type="NCBI Taxonomy" id="694025"/>
    <lineage>
        <taxon>Bacteria</taxon>
        <taxon>Pseudomonadati</taxon>
        <taxon>Pseudomonadota</taxon>
        <taxon>Betaproteobacteria</taxon>
        <taxon>Burkholderiales</taxon>
        <taxon>Burkholderiaceae</taxon>
        <taxon>Paraburkholderia</taxon>
    </lineage>
</organism>